<dbReference type="RefSeq" id="WP_307004726.1">
    <property type="nucleotide sequence ID" value="NZ_JAUTBK010000002.1"/>
</dbReference>
<evidence type="ECO:0000313" key="2">
    <source>
        <dbReference type="EMBL" id="MDQ1210157.1"/>
    </source>
</evidence>
<feature type="signal peptide" evidence="1">
    <location>
        <begin position="1"/>
        <end position="19"/>
    </location>
</feature>
<dbReference type="EMBL" id="JAUTBK010000002">
    <property type="protein sequence ID" value="MDQ1210157.1"/>
    <property type="molecule type" value="Genomic_DNA"/>
</dbReference>
<reference evidence="2 3" key="1">
    <citation type="submission" date="2023-07" db="EMBL/GenBank/DDBJ databases">
        <title>Functional and genomic diversity of the sorghum phyllosphere microbiome.</title>
        <authorList>
            <person name="Shade A."/>
        </authorList>
    </citation>
    <scope>NUCLEOTIDE SEQUENCE [LARGE SCALE GENOMIC DNA]</scope>
    <source>
        <strain evidence="2 3">SORGH_AS_0887</strain>
    </source>
</reference>
<proteinExistence type="predicted"/>
<sequence>MRKFYISLSILLFSFPIYAKTLTFHDYPAQTYTGKNHPLKLTSESRKYRTLFKQMSQQQPNFAWHYIMETVGCGGGCSFALAYNAKTGQGFVLPNTFADCYSTEKGFKQNDISYQKDSRLVMAVGSRYGDQTQCETVYYLVENDHFKEISKQ</sequence>
<feature type="chain" id="PRO_5045134615" evidence="1">
    <location>
        <begin position="20"/>
        <end position="152"/>
    </location>
</feature>
<protein>
    <submittedName>
        <fullName evidence="2">Uncharacterized protein</fullName>
    </submittedName>
</protein>
<accession>A0ABU0V013</accession>
<keyword evidence="3" id="KW-1185">Reference proteome</keyword>
<evidence type="ECO:0000313" key="3">
    <source>
        <dbReference type="Proteomes" id="UP001233360"/>
    </source>
</evidence>
<dbReference type="Proteomes" id="UP001233360">
    <property type="component" value="Unassembled WGS sequence"/>
</dbReference>
<name>A0ABU0V013_ACIBI</name>
<keyword evidence="1" id="KW-0732">Signal</keyword>
<organism evidence="2 3">
    <name type="scientific">Acinetobacter baylyi</name>
    <dbReference type="NCBI Taxonomy" id="202950"/>
    <lineage>
        <taxon>Bacteria</taxon>
        <taxon>Pseudomonadati</taxon>
        <taxon>Pseudomonadota</taxon>
        <taxon>Gammaproteobacteria</taxon>
        <taxon>Moraxellales</taxon>
        <taxon>Moraxellaceae</taxon>
        <taxon>Acinetobacter</taxon>
    </lineage>
</organism>
<comment type="caution">
    <text evidence="2">The sequence shown here is derived from an EMBL/GenBank/DDBJ whole genome shotgun (WGS) entry which is preliminary data.</text>
</comment>
<evidence type="ECO:0000256" key="1">
    <source>
        <dbReference type="SAM" id="SignalP"/>
    </source>
</evidence>
<gene>
    <name evidence="2" type="ORF">QE380_003080</name>
</gene>